<dbReference type="Gene3D" id="3.90.110.10">
    <property type="entry name" value="Lactate dehydrogenase/glycoside hydrolase, family 4, C-terminal"/>
    <property type="match status" value="1"/>
</dbReference>
<proteinExistence type="inferred from homology"/>
<name>A0A834IVA9_RHYFE</name>
<evidence type="ECO:0000256" key="2">
    <source>
        <dbReference type="ARBA" id="ARBA00016075"/>
    </source>
</evidence>
<dbReference type="Proteomes" id="UP000625711">
    <property type="component" value="Unassembled WGS sequence"/>
</dbReference>
<dbReference type="Pfam" id="PF00056">
    <property type="entry name" value="Ldh_1_N"/>
    <property type="match status" value="1"/>
</dbReference>
<dbReference type="InterPro" id="IPR001236">
    <property type="entry name" value="Lactate/malate_DH_N"/>
</dbReference>
<keyword evidence="5" id="KW-0520">NAD</keyword>
<evidence type="ECO:0000259" key="8">
    <source>
        <dbReference type="Pfam" id="PF02866"/>
    </source>
</evidence>
<dbReference type="GO" id="GO:0006099">
    <property type="term" value="P:tricarboxylic acid cycle"/>
    <property type="evidence" value="ECO:0007669"/>
    <property type="project" value="UniProtKB-KW"/>
</dbReference>
<comment type="similarity">
    <text evidence="6">Belongs to the LDH/MDH superfamily.</text>
</comment>
<reference evidence="9" key="1">
    <citation type="submission" date="2020-08" db="EMBL/GenBank/DDBJ databases">
        <title>Genome sequencing and assembly of the red palm weevil Rhynchophorus ferrugineus.</title>
        <authorList>
            <person name="Dias G.B."/>
            <person name="Bergman C.M."/>
            <person name="Manee M."/>
        </authorList>
    </citation>
    <scope>NUCLEOTIDE SEQUENCE</scope>
    <source>
        <strain evidence="9">AA-2017</strain>
        <tissue evidence="9">Whole larva</tissue>
    </source>
</reference>
<dbReference type="OrthoDB" id="6626850at2759"/>
<evidence type="ECO:0000256" key="5">
    <source>
        <dbReference type="ARBA" id="ARBA00023027"/>
    </source>
</evidence>
<evidence type="ECO:0000256" key="1">
    <source>
        <dbReference type="ARBA" id="ARBA00012995"/>
    </source>
</evidence>
<dbReference type="InterPro" id="IPR015955">
    <property type="entry name" value="Lactate_DH/Glyco_Ohase_4_C"/>
</dbReference>
<keyword evidence="4 6" id="KW-0560">Oxidoreductase</keyword>
<sequence>MNKGLYNTDCSQGNKKGYTVTILDGCHRIGRHTALLLKQCPHITELRLYDQDSSICCVAEDLSHIDTKTKVKSFCGLSVLKNAVMDSDLVITLGGCKMKCNESVPQLFERNVDSVRAATLHCIEFCPKTIFCIAKPPIEAFVPLASEEYKRAGVYDHRKIIGVSSMACMRSNYFIGLISGQNVAEIRCPVVGGLSKNCLVACVSQSRPEGVHPQHHKLIQDSIIISEDEVLKAYGDRSAPCLASALAISRFVNSQLKAMTGETNCVDCAFVKQTGHIGQFLPYMTSIVRLGRHGIMSSHMPNINGYEAHCLKKAALFIKEYIKLGEEFVKGEQKTIKAIKETAPKKVKCN</sequence>
<dbReference type="SUPFAM" id="SSF51735">
    <property type="entry name" value="NAD(P)-binding Rossmann-fold domains"/>
    <property type="match status" value="1"/>
</dbReference>
<dbReference type="AlphaFoldDB" id="A0A834IVA9"/>
<dbReference type="Gene3D" id="3.40.50.720">
    <property type="entry name" value="NAD(P)-binding Rossmann-like Domain"/>
    <property type="match status" value="1"/>
</dbReference>
<evidence type="ECO:0000313" key="10">
    <source>
        <dbReference type="Proteomes" id="UP000625711"/>
    </source>
</evidence>
<dbReference type="SUPFAM" id="SSF56327">
    <property type="entry name" value="LDH C-terminal domain-like"/>
    <property type="match status" value="1"/>
</dbReference>
<dbReference type="EC" id="1.1.1.37" evidence="1"/>
<dbReference type="EMBL" id="JAACXV010000002">
    <property type="protein sequence ID" value="KAF7287904.1"/>
    <property type="molecule type" value="Genomic_DNA"/>
</dbReference>
<feature type="domain" description="Lactate/malate dehydrogenase C-terminal" evidence="8">
    <location>
        <begin position="169"/>
        <end position="329"/>
    </location>
</feature>
<gene>
    <name evidence="9" type="ORF">GWI33_000251</name>
</gene>
<comment type="caution">
    <text evidence="9">The sequence shown here is derived from an EMBL/GenBank/DDBJ whole genome shotgun (WGS) entry which is preliminary data.</text>
</comment>
<evidence type="ECO:0000256" key="6">
    <source>
        <dbReference type="RuleBase" id="RU003369"/>
    </source>
</evidence>
<dbReference type="Pfam" id="PF02866">
    <property type="entry name" value="Ldh_1_C"/>
    <property type="match status" value="1"/>
</dbReference>
<keyword evidence="10" id="KW-1185">Reference proteome</keyword>
<dbReference type="PANTHER" id="PTHR11540:SF16">
    <property type="entry name" value="MALATE DEHYDROGENASE, MITOCHONDRIAL"/>
    <property type="match status" value="1"/>
</dbReference>
<evidence type="ECO:0000256" key="3">
    <source>
        <dbReference type="ARBA" id="ARBA00022532"/>
    </source>
</evidence>
<dbReference type="PANTHER" id="PTHR11540">
    <property type="entry name" value="MALATE AND LACTATE DEHYDROGENASE"/>
    <property type="match status" value="1"/>
</dbReference>
<dbReference type="GO" id="GO:0005739">
    <property type="term" value="C:mitochondrion"/>
    <property type="evidence" value="ECO:0007669"/>
    <property type="project" value="TreeGrafter"/>
</dbReference>
<dbReference type="InterPro" id="IPR036291">
    <property type="entry name" value="NAD(P)-bd_dom_sf"/>
</dbReference>
<dbReference type="GO" id="GO:0030060">
    <property type="term" value="F:L-malate dehydrogenase (NAD+) activity"/>
    <property type="evidence" value="ECO:0007669"/>
    <property type="project" value="UniProtKB-EC"/>
</dbReference>
<evidence type="ECO:0000256" key="4">
    <source>
        <dbReference type="ARBA" id="ARBA00023002"/>
    </source>
</evidence>
<accession>A0A834IVA9</accession>
<evidence type="ECO:0000313" key="9">
    <source>
        <dbReference type="EMBL" id="KAF7287904.1"/>
    </source>
</evidence>
<protein>
    <recommendedName>
        <fullName evidence="2">Malate dehydrogenase, mitochondrial</fullName>
        <ecNumber evidence="1">1.1.1.37</ecNumber>
    </recommendedName>
</protein>
<dbReference type="InterPro" id="IPR022383">
    <property type="entry name" value="Lactate/malate_DH_C"/>
</dbReference>
<organism evidence="9 10">
    <name type="scientific">Rhynchophorus ferrugineus</name>
    <name type="common">Red palm weevil</name>
    <name type="synonym">Curculio ferrugineus</name>
    <dbReference type="NCBI Taxonomy" id="354439"/>
    <lineage>
        <taxon>Eukaryota</taxon>
        <taxon>Metazoa</taxon>
        <taxon>Ecdysozoa</taxon>
        <taxon>Arthropoda</taxon>
        <taxon>Hexapoda</taxon>
        <taxon>Insecta</taxon>
        <taxon>Pterygota</taxon>
        <taxon>Neoptera</taxon>
        <taxon>Endopterygota</taxon>
        <taxon>Coleoptera</taxon>
        <taxon>Polyphaga</taxon>
        <taxon>Cucujiformia</taxon>
        <taxon>Curculionidae</taxon>
        <taxon>Dryophthorinae</taxon>
        <taxon>Rhynchophorus</taxon>
    </lineage>
</organism>
<feature type="domain" description="Lactate/malate dehydrogenase N-terminal" evidence="7">
    <location>
        <begin position="27"/>
        <end position="162"/>
    </location>
</feature>
<keyword evidence="3" id="KW-0816">Tricarboxylic acid cycle</keyword>
<evidence type="ECO:0000259" key="7">
    <source>
        <dbReference type="Pfam" id="PF00056"/>
    </source>
</evidence>